<dbReference type="KEGG" id="psyt:DSAG12_00349"/>
<keyword evidence="1" id="KW-0067">ATP-binding</keyword>
<dbReference type="RefSeq" id="WP_147661488.1">
    <property type="nucleotide sequence ID" value="NZ_CP042905.2"/>
</dbReference>
<dbReference type="SMART" id="SM00382">
    <property type="entry name" value="AAA"/>
    <property type="match status" value="1"/>
</dbReference>
<evidence type="ECO:0000313" key="5">
    <source>
        <dbReference type="Proteomes" id="UP000321408"/>
    </source>
</evidence>
<name>A0A5B9D6D2_9ARCH</name>
<dbReference type="GO" id="GO:0016887">
    <property type="term" value="F:ATP hydrolysis activity"/>
    <property type="evidence" value="ECO:0007669"/>
    <property type="project" value="InterPro"/>
</dbReference>
<reference evidence="4 5" key="2">
    <citation type="journal article" date="2024" name="Int. J. Syst. Evol. Microbiol.">
        <title>Promethearchaeum syntrophicum gen. nov., sp. nov., an anaerobic, obligately syntrophic archaeon, the first isolate of the lineage 'Asgard' archaea, and proposal of the new archaeal phylum Promethearchaeota phyl. nov. and kingdom Promethearchaeati regn. nov.</title>
        <authorList>
            <person name="Imachi H."/>
            <person name="Nobu M.K."/>
            <person name="Kato S."/>
            <person name="Takaki Y."/>
            <person name="Miyazaki M."/>
            <person name="Miyata M."/>
            <person name="Ogawara M."/>
            <person name="Saito Y."/>
            <person name="Sakai S."/>
            <person name="Tahara Y.O."/>
            <person name="Takano Y."/>
            <person name="Tasumi E."/>
            <person name="Uematsu K."/>
            <person name="Yoshimura T."/>
            <person name="Itoh T."/>
            <person name="Ohkuma M."/>
            <person name="Takai K."/>
        </authorList>
    </citation>
    <scope>NUCLEOTIDE SEQUENCE [LARGE SCALE GENOMIC DNA]</scope>
    <source>
        <strain evidence="4 5">MK-D1</strain>
    </source>
</reference>
<dbReference type="InterPro" id="IPR050304">
    <property type="entry name" value="MT-severing_AAA_ATPase"/>
</dbReference>
<reference evidence="4 5" key="1">
    <citation type="journal article" date="2020" name="Nature">
        <title>Isolation of an archaeon at the prokaryote-eukaryote interface.</title>
        <authorList>
            <person name="Imachi H."/>
            <person name="Nobu M.K."/>
            <person name="Nakahara N."/>
            <person name="Morono Y."/>
            <person name="Ogawara M."/>
            <person name="Takaki Y."/>
            <person name="Takano Y."/>
            <person name="Uematsu K."/>
            <person name="Ikuta T."/>
            <person name="Ito M."/>
            <person name="Matsui Y."/>
            <person name="Miyazaki M."/>
            <person name="Murata K."/>
            <person name="Saito Y."/>
            <person name="Sakai S."/>
            <person name="Song C."/>
            <person name="Tasumi E."/>
            <person name="Yamanaka Y."/>
            <person name="Yamaguchi T."/>
            <person name="Kamagata Y."/>
            <person name="Tamaki H."/>
            <person name="Takai K."/>
        </authorList>
    </citation>
    <scope>NUCLEOTIDE SEQUENCE [LARGE SCALE GENOMIC DNA]</scope>
    <source>
        <strain evidence="4 5">MK-D1</strain>
    </source>
</reference>
<dbReference type="GO" id="GO:0005524">
    <property type="term" value="F:ATP binding"/>
    <property type="evidence" value="ECO:0007669"/>
    <property type="project" value="UniProtKB-KW"/>
</dbReference>
<feature type="region of interest" description="Disordered" evidence="2">
    <location>
        <begin position="335"/>
        <end position="356"/>
    </location>
</feature>
<proteinExistence type="inferred from homology"/>
<dbReference type="PANTHER" id="PTHR23074:SF83">
    <property type="entry name" value="VACUOLAR PROTEIN SORTING-ASSOCIATED PROTEIN 4A"/>
    <property type="match status" value="1"/>
</dbReference>
<accession>A0A5B9D6D2</accession>
<dbReference type="EMBL" id="CP042905">
    <property type="protein sequence ID" value="QEE14536.1"/>
    <property type="molecule type" value="Genomic_DNA"/>
</dbReference>
<dbReference type="Proteomes" id="UP000321408">
    <property type="component" value="Chromosome"/>
</dbReference>
<keyword evidence="5" id="KW-1185">Reference proteome</keyword>
<dbReference type="CDD" id="cd19481">
    <property type="entry name" value="RecA-like_protease"/>
    <property type="match status" value="1"/>
</dbReference>
<dbReference type="GO" id="GO:0000502">
    <property type="term" value="C:proteasome complex"/>
    <property type="evidence" value="ECO:0007669"/>
    <property type="project" value="UniProtKB-KW"/>
</dbReference>
<feature type="compositionally biased region" description="Polar residues" evidence="2">
    <location>
        <begin position="335"/>
        <end position="349"/>
    </location>
</feature>
<organism evidence="4 5">
    <name type="scientific">Promethearchaeum syntrophicum</name>
    <dbReference type="NCBI Taxonomy" id="2594042"/>
    <lineage>
        <taxon>Archaea</taxon>
        <taxon>Promethearchaeati</taxon>
        <taxon>Promethearchaeota</taxon>
        <taxon>Promethearchaeia</taxon>
        <taxon>Promethearchaeales</taxon>
        <taxon>Promethearchaeaceae</taxon>
        <taxon>Promethearchaeum</taxon>
    </lineage>
</organism>
<dbReference type="InterPro" id="IPR003960">
    <property type="entry name" value="ATPase_AAA_CS"/>
</dbReference>
<dbReference type="GeneID" id="41328352"/>
<evidence type="ECO:0000259" key="3">
    <source>
        <dbReference type="SMART" id="SM00382"/>
    </source>
</evidence>
<dbReference type="Pfam" id="PF00004">
    <property type="entry name" value="AAA"/>
    <property type="match status" value="1"/>
</dbReference>
<dbReference type="PANTHER" id="PTHR23074">
    <property type="entry name" value="AAA DOMAIN-CONTAINING"/>
    <property type="match status" value="1"/>
</dbReference>
<evidence type="ECO:0000313" key="4">
    <source>
        <dbReference type="EMBL" id="QEE14536.1"/>
    </source>
</evidence>
<protein>
    <submittedName>
        <fullName evidence="4">AAA family ATPase</fullName>
    </submittedName>
</protein>
<dbReference type="OrthoDB" id="45425at2157"/>
<keyword evidence="1" id="KW-0547">Nucleotide-binding</keyword>
<evidence type="ECO:0000256" key="1">
    <source>
        <dbReference type="RuleBase" id="RU003651"/>
    </source>
</evidence>
<feature type="domain" description="AAA+ ATPase" evidence="3">
    <location>
        <begin position="65"/>
        <end position="205"/>
    </location>
</feature>
<dbReference type="PROSITE" id="PS00674">
    <property type="entry name" value="AAA"/>
    <property type="match status" value="1"/>
</dbReference>
<sequence>MTFTIEEMQQRFRKFGTIYSGDDIREDVEDIIGLEDKKEMMADFFLSLKKYGDIASNLQAAKIAPNFTMLLYGPPGTGKTALTRAMAKKYEIPMGLVDADRLVSPLLGDTVKNIRGVFDLAAEFSKENGVFLLFFDEIDAITGERANAHEVGEIKRAVISFLQIIDKISYDAIPLAIFGATNHEKQLDSAIWRRFTYHLKFQFPNFIVRKNILESFILRVEKATIGIDPRLTESIESEYKFLFQRYSKLKEKLGRELNDEEYYGIFDELKQKGKEGILYHTLGYTGADLMRAMRVALFKALQKNMLLYDDYFRSLELVGGTETHVLQGLRLAKENSANQEENKPPTSDLSDFDIDI</sequence>
<dbReference type="AlphaFoldDB" id="A0A5B9D6D2"/>
<evidence type="ECO:0000256" key="2">
    <source>
        <dbReference type="SAM" id="MobiDB-lite"/>
    </source>
</evidence>
<gene>
    <name evidence="4" type="ORF">DSAG12_00349</name>
</gene>
<dbReference type="Gene3D" id="3.40.50.300">
    <property type="entry name" value="P-loop containing nucleotide triphosphate hydrolases"/>
    <property type="match status" value="1"/>
</dbReference>
<dbReference type="SUPFAM" id="SSF52540">
    <property type="entry name" value="P-loop containing nucleoside triphosphate hydrolases"/>
    <property type="match status" value="1"/>
</dbReference>
<comment type="similarity">
    <text evidence="1">Belongs to the AAA ATPase family.</text>
</comment>
<dbReference type="InterPro" id="IPR003959">
    <property type="entry name" value="ATPase_AAA_core"/>
</dbReference>
<dbReference type="InterPro" id="IPR003593">
    <property type="entry name" value="AAA+_ATPase"/>
</dbReference>
<dbReference type="InterPro" id="IPR027417">
    <property type="entry name" value="P-loop_NTPase"/>
</dbReference>